<proteinExistence type="predicted"/>
<dbReference type="InterPro" id="IPR000917">
    <property type="entry name" value="Sulfatase_N"/>
</dbReference>
<evidence type="ECO:0000259" key="3">
    <source>
        <dbReference type="Pfam" id="PF00884"/>
    </source>
</evidence>
<name>A0A9D1GY69_9ACTN</name>
<reference evidence="4" key="2">
    <citation type="journal article" date="2021" name="PeerJ">
        <title>Extensive microbial diversity within the chicken gut microbiome revealed by metagenomics and culture.</title>
        <authorList>
            <person name="Gilroy R."/>
            <person name="Ravi A."/>
            <person name="Getino M."/>
            <person name="Pursley I."/>
            <person name="Horton D.L."/>
            <person name="Alikhan N.F."/>
            <person name="Baker D."/>
            <person name="Gharbi K."/>
            <person name="Hall N."/>
            <person name="Watson M."/>
            <person name="Adriaenssens E.M."/>
            <person name="Foster-Nyarko E."/>
            <person name="Jarju S."/>
            <person name="Secka A."/>
            <person name="Antonio M."/>
            <person name="Oren A."/>
            <person name="Chaudhuri R.R."/>
            <person name="La Ragione R."/>
            <person name="Hildebrand F."/>
            <person name="Pallen M.J."/>
        </authorList>
    </citation>
    <scope>NUCLEOTIDE SEQUENCE</scope>
    <source>
        <strain evidence="4">ChiGjej1B1-24693</strain>
    </source>
</reference>
<dbReference type="GO" id="GO:0046872">
    <property type="term" value="F:metal ion binding"/>
    <property type="evidence" value="ECO:0007669"/>
    <property type="project" value="UniProtKB-KW"/>
</dbReference>
<evidence type="ECO:0000313" key="5">
    <source>
        <dbReference type="Proteomes" id="UP000886842"/>
    </source>
</evidence>
<feature type="domain" description="Sulfatase N-terminal" evidence="3">
    <location>
        <begin position="10"/>
        <end position="378"/>
    </location>
</feature>
<comment type="caution">
    <text evidence="4">The sequence shown here is derived from an EMBL/GenBank/DDBJ whole genome shotgun (WGS) entry which is preliminary data.</text>
</comment>
<dbReference type="Pfam" id="PF00884">
    <property type="entry name" value="Sulfatase"/>
    <property type="match status" value="1"/>
</dbReference>
<dbReference type="GO" id="GO:0005737">
    <property type="term" value="C:cytoplasm"/>
    <property type="evidence" value="ECO:0007669"/>
    <property type="project" value="TreeGrafter"/>
</dbReference>
<gene>
    <name evidence="4" type="ORF">IAA98_06085</name>
</gene>
<dbReference type="SUPFAM" id="SSF53649">
    <property type="entry name" value="Alkaline phosphatase-like"/>
    <property type="match status" value="1"/>
</dbReference>
<dbReference type="PANTHER" id="PTHR45953">
    <property type="entry name" value="IDURONATE 2-SULFATASE"/>
    <property type="match status" value="1"/>
</dbReference>
<evidence type="ECO:0000313" key="4">
    <source>
        <dbReference type="EMBL" id="HIT75133.1"/>
    </source>
</evidence>
<dbReference type="GO" id="GO:0008484">
    <property type="term" value="F:sulfuric ester hydrolase activity"/>
    <property type="evidence" value="ECO:0007669"/>
    <property type="project" value="TreeGrafter"/>
</dbReference>
<dbReference type="PANTHER" id="PTHR45953:SF1">
    <property type="entry name" value="IDURONATE 2-SULFATASE"/>
    <property type="match status" value="1"/>
</dbReference>
<evidence type="ECO:0000256" key="1">
    <source>
        <dbReference type="ARBA" id="ARBA00022723"/>
    </source>
</evidence>
<accession>A0A9D1GY69</accession>
<keyword evidence="1" id="KW-0479">Metal-binding</keyword>
<evidence type="ECO:0000256" key="2">
    <source>
        <dbReference type="ARBA" id="ARBA00022801"/>
    </source>
</evidence>
<dbReference type="Proteomes" id="UP000886842">
    <property type="component" value="Unassembled WGS sequence"/>
</dbReference>
<dbReference type="EMBL" id="DVLP01000184">
    <property type="protein sequence ID" value="HIT75133.1"/>
    <property type="molecule type" value="Genomic_DNA"/>
</dbReference>
<reference evidence="4" key="1">
    <citation type="submission" date="2020-10" db="EMBL/GenBank/DDBJ databases">
        <authorList>
            <person name="Gilroy R."/>
        </authorList>
    </citation>
    <scope>NUCLEOTIDE SEQUENCE</scope>
    <source>
        <strain evidence="4">ChiGjej1B1-24693</strain>
    </source>
</reference>
<sequence length="514" mass="56842">MSRQGLPTIPNIVVFMTDQQRGATVLPGDPLKAITPHVDALAADGVTFTRAHTVSPHCCPSRTSFLTGLPPSTHGVWNNVNVANALRRTPYADTRFWSQDLAEAGFRLGFAGKWHVSNTLNPRDVGWQECLVTAPGAAGEATEEQQRAAATERDRELAAQAAVDHDPGRQRRPGEILRPGYTDYVHYRVNPDPYGDRAVVDSAIEFITSAAEGDQPWISYVGTLGPHDPYQPPQEFLDLYDLDAIELPETFDDPMHDKPALYRRIRDRFDQLTEQEHREALRHYLAFCSYEDHLFGRVRDAVAASGQLEDTIFVYLSDHGDYAGDHGLWCKGLPAFTSAYHVPLVIGGAPLGEDVRGTTVTDLVSMIDLGPTLMELCGREPTAPMPGHSLVPALRGEPLDGPGEVHFASNGNETLGNQRVVMTDRWMLVVNFFDADELYDLVNDPGQRHNLLHRDRPARRTGITEGSTVPSELREVVDELYARMWRFGLAHGDDLTCNYILTALGHRGPGIVLG</sequence>
<protein>
    <submittedName>
        <fullName evidence="4">Sulfatase-like hydrolase/transferase</fullName>
    </submittedName>
</protein>
<dbReference type="Gene3D" id="3.40.720.10">
    <property type="entry name" value="Alkaline Phosphatase, subunit A"/>
    <property type="match status" value="1"/>
</dbReference>
<keyword evidence="2 4" id="KW-0378">Hydrolase</keyword>
<organism evidence="4 5">
    <name type="scientific">Candidatus Avipropionibacterium avicola</name>
    <dbReference type="NCBI Taxonomy" id="2840701"/>
    <lineage>
        <taxon>Bacteria</taxon>
        <taxon>Bacillati</taxon>
        <taxon>Actinomycetota</taxon>
        <taxon>Actinomycetes</taxon>
        <taxon>Propionibacteriales</taxon>
        <taxon>Propionibacteriaceae</taxon>
        <taxon>Propionibacteriaceae incertae sedis</taxon>
        <taxon>Candidatus Avipropionibacterium</taxon>
    </lineage>
</organism>
<dbReference type="AlphaFoldDB" id="A0A9D1GY69"/>
<dbReference type="InterPro" id="IPR017850">
    <property type="entry name" value="Alkaline_phosphatase_core_sf"/>
</dbReference>